<dbReference type="EMBL" id="BKCJ010552146">
    <property type="protein sequence ID" value="GFB10082.1"/>
    <property type="molecule type" value="Genomic_DNA"/>
</dbReference>
<reference evidence="1" key="1">
    <citation type="journal article" date="2019" name="Sci. Rep.">
        <title>Draft genome of Tanacetum cinerariifolium, the natural source of mosquito coil.</title>
        <authorList>
            <person name="Yamashiro T."/>
            <person name="Shiraishi A."/>
            <person name="Satake H."/>
            <person name="Nakayama K."/>
        </authorList>
    </citation>
    <scope>NUCLEOTIDE SEQUENCE</scope>
</reference>
<gene>
    <name evidence="1" type="ORF">Tci_682053</name>
</gene>
<protein>
    <submittedName>
        <fullName evidence="1">Uncharacterized protein</fullName>
    </submittedName>
</protein>
<dbReference type="AlphaFoldDB" id="A0A699KT61"/>
<evidence type="ECO:0000313" key="1">
    <source>
        <dbReference type="EMBL" id="GFB10082.1"/>
    </source>
</evidence>
<organism evidence="1">
    <name type="scientific">Tanacetum cinerariifolium</name>
    <name type="common">Dalmatian daisy</name>
    <name type="synonym">Chrysanthemum cinerariifolium</name>
    <dbReference type="NCBI Taxonomy" id="118510"/>
    <lineage>
        <taxon>Eukaryota</taxon>
        <taxon>Viridiplantae</taxon>
        <taxon>Streptophyta</taxon>
        <taxon>Embryophyta</taxon>
        <taxon>Tracheophyta</taxon>
        <taxon>Spermatophyta</taxon>
        <taxon>Magnoliopsida</taxon>
        <taxon>eudicotyledons</taxon>
        <taxon>Gunneridae</taxon>
        <taxon>Pentapetalae</taxon>
        <taxon>asterids</taxon>
        <taxon>campanulids</taxon>
        <taxon>Asterales</taxon>
        <taxon>Asteraceae</taxon>
        <taxon>Asteroideae</taxon>
        <taxon>Anthemideae</taxon>
        <taxon>Anthemidinae</taxon>
        <taxon>Tanacetum</taxon>
    </lineage>
</organism>
<name>A0A699KT61_TANCI</name>
<comment type="caution">
    <text evidence="1">The sequence shown here is derived from an EMBL/GenBank/DDBJ whole genome shotgun (WGS) entry which is preliminary data.</text>
</comment>
<accession>A0A699KT61</accession>
<sequence>MLNNLQTNTTSALHNSIMEAGRKDCPPMLAPARVKETYATVSEGIRKKMDAEAEAVHIILIGIDYDIYSIVDACPNDKEMCKVNV</sequence>
<proteinExistence type="predicted"/>